<name>A0A2K3KNB9_TRIPR</name>
<sequence length="27" mass="2674">GVGSSLWDGKRSLREGGGGNPFGGGRL</sequence>
<feature type="region of interest" description="Disordered" evidence="1">
    <location>
        <begin position="1"/>
        <end position="27"/>
    </location>
</feature>
<reference evidence="2 3" key="2">
    <citation type="journal article" date="2017" name="Front. Plant Sci.">
        <title>Gene Classification and Mining of Molecular Markers Useful in Red Clover (Trifolium pratense) Breeding.</title>
        <authorList>
            <person name="Istvanek J."/>
            <person name="Dluhosova J."/>
            <person name="Dluhos P."/>
            <person name="Patkova L."/>
            <person name="Nedelnik J."/>
            <person name="Repkova J."/>
        </authorList>
    </citation>
    <scope>NUCLEOTIDE SEQUENCE [LARGE SCALE GENOMIC DNA]</scope>
    <source>
        <strain evidence="3">cv. Tatra</strain>
        <tissue evidence="2">Young leaves</tissue>
    </source>
</reference>
<accession>A0A2K3KNB9</accession>
<proteinExistence type="predicted"/>
<evidence type="ECO:0000313" key="3">
    <source>
        <dbReference type="Proteomes" id="UP000236291"/>
    </source>
</evidence>
<reference evidence="2 3" key="1">
    <citation type="journal article" date="2014" name="Am. J. Bot.">
        <title>Genome assembly and annotation for red clover (Trifolium pratense; Fabaceae).</title>
        <authorList>
            <person name="Istvanek J."/>
            <person name="Jaros M."/>
            <person name="Krenek A."/>
            <person name="Repkova J."/>
        </authorList>
    </citation>
    <scope>NUCLEOTIDE SEQUENCE [LARGE SCALE GENOMIC DNA]</scope>
    <source>
        <strain evidence="3">cv. Tatra</strain>
        <tissue evidence="2">Young leaves</tissue>
    </source>
</reference>
<dbReference type="EMBL" id="ASHM01215904">
    <property type="protein sequence ID" value="PNX67770.1"/>
    <property type="molecule type" value="Genomic_DNA"/>
</dbReference>
<dbReference type="AlphaFoldDB" id="A0A2K3KNB9"/>
<evidence type="ECO:0000256" key="1">
    <source>
        <dbReference type="SAM" id="MobiDB-lite"/>
    </source>
</evidence>
<protein>
    <submittedName>
        <fullName evidence="2">Uncharacterized protein</fullName>
    </submittedName>
</protein>
<feature type="non-terminal residue" evidence="2">
    <location>
        <position position="1"/>
    </location>
</feature>
<feature type="compositionally biased region" description="Gly residues" evidence="1">
    <location>
        <begin position="15"/>
        <end position="27"/>
    </location>
</feature>
<gene>
    <name evidence="2" type="ORF">L195_g063675</name>
</gene>
<organism evidence="2 3">
    <name type="scientific">Trifolium pratense</name>
    <name type="common">Red clover</name>
    <dbReference type="NCBI Taxonomy" id="57577"/>
    <lineage>
        <taxon>Eukaryota</taxon>
        <taxon>Viridiplantae</taxon>
        <taxon>Streptophyta</taxon>
        <taxon>Embryophyta</taxon>
        <taxon>Tracheophyta</taxon>
        <taxon>Spermatophyta</taxon>
        <taxon>Magnoliopsida</taxon>
        <taxon>eudicotyledons</taxon>
        <taxon>Gunneridae</taxon>
        <taxon>Pentapetalae</taxon>
        <taxon>rosids</taxon>
        <taxon>fabids</taxon>
        <taxon>Fabales</taxon>
        <taxon>Fabaceae</taxon>
        <taxon>Papilionoideae</taxon>
        <taxon>50 kb inversion clade</taxon>
        <taxon>NPAAA clade</taxon>
        <taxon>Hologalegina</taxon>
        <taxon>IRL clade</taxon>
        <taxon>Trifolieae</taxon>
        <taxon>Trifolium</taxon>
    </lineage>
</organism>
<evidence type="ECO:0000313" key="2">
    <source>
        <dbReference type="EMBL" id="PNX67770.1"/>
    </source>
</evidence>
<comment type="caution">
    <text evidence="2">The sequence shown here is derived from an EMBL/GenBank/DDBJ whole genome shotgun (WGS) entry which is preliminary data.</text>
</comment>
<dbReference type="Proteomes" id="UP000236291">
    <property type="component" value="Unassembled WGS sequence"/>
</dbReference>